<feature type="signal peptide" evidence="2">
    <location>
        <begin position="1"/>
        <end position="25"/>
    </location>
</feature>
<evidence type="ECO:0000313" key="3">
    <source>
        <dbReference type="EMBL" id="PIU24046.1"/>
    </source>
</evidence>
<dbReference type="Proteomes" id="UP000229896">
    <property type="component" value="Unassembled WGS sequence"/>
</dbReference>
<reference evidence="4" key="1">
    <citation type="submission" date="2017-09" db="EMBL/GenBank/DDBJ databases">
        <title>Depth-based differentiation of microbial function through sediment-hosted aquifers and enrichment of novel symbionts in the deep terrestrial subsurface.</title>
        <authorList>
            <person name="Probst A.J."/>
            <person name="Ladd B."/>
            <person name="Jarett J.K."/>
            <person name="Geller-Mcgrath D.E."/>
            <person name="Sieber C.M.K."/>
            <person name="Emerson J.B."/>
            <person name="Anantharaman K."/>
            <person name="Thomas B.C."/>
            <person name="Malmstrom R."/>
            <person name="Stieglmeier M."/>
            <person name="Klingl A."/>
            <person name="Woyke T."/>
            <person name="Ryan C.M."/>
            <person name="Banfield J.F."/>
        </authorList>
    </citation>
    <scope>NUCLEOTIDE SEQUENCE [LARGE SCALE GENOMIC DNA]</scope>
</reference>
<dbReference type="AlphaFoldDB" id="A0A2M6YBH3"/>
<proteinExistence type="predicted"/>
<accession>A0A2M6YBH3</accession>
<organism evidence="3 4">
    <name type="scientific">Candidatus Berkelbacteria bacterium CG08_land_8_20_14_0_20_39_8</name>
    <dbReference type="NCBI Taxonomy" id="1974511"/>
    <lineage>
        <taxon>Bacteria</taxon>
        <taxon>Candidatus Berkelbacteria</taxon>
    </lineage>
</organism>
<feature type="chain" id="PRO_5014663226" evidence="2">
    <location>
        <begin position="26"/>
        <end position="626"/>
    </location>
</feature>
<name>A0A2M6YBH3_9BACT</name>
<evidence type="ECO:0000256" key="2">
    <source>
        <dbReference type="SAM" id="SignalP"/>
    </source>
</evidence>
<feature type="region of interest" description="Disordered" evidence="1">
    <location>
        <begin position="35"/>
        <end position="67"/>
    </location>
</feature>
<comment type="caution">
    <text evidence="3">The sequence shown here is derived from an EMBL/GenBank/DDBJ whole genome shotgun (WGS) entry which is preliminary data.</text>
</comment>
<keyword evidence="2" id="KW-0732">Signal</keyword>
<feature type="compositionally biased region" description="Acidic residues" evidence="1">
    <location>
        <begin position="54"/>
        <end position="64"/>
    </location>
</feature>
<dbReference type="EMBL" id="PEXI01000099">
    <property type="protein sequence ID" value="PIU24046.1"/>
    <property type="molecule type" value="Genomic_DNA"/>
</dbReference>
<gene>
    <name evidence="3" type="ORF">COT12_03110</name>
</gene>
<protein>
    <submittedName>
        <fullName evidence="3">Uncharacterized protein</fullName>
    </submittedName>
</protein>
<feature type="non-terminal residue" evidence="3">
    <location>
        <position position="626"/>
    </location>
</feature>
<sequence length="626" mass="67751">MKKNIKKFIIILNLLLIALPLNLLSAWSTFDKAKAENNDSDPADITENIVPENSDYDGPDDDFADSSGVQVTKMPESVISITNFFDNNYTTNDQYEMSQSGFLWAVENIASDPKLILNPSDLQDIRTLYCLGSVVPDFANHDDALAAASGKTLSQIANLKASNLKDYQALVIQAQESAKKDIVSDLKNDLPNFACIAGVNQNQAADMLKYDPDSVKAIIDNAQNKVVIDRRILELLVNLVTPKNQGGAGHELIKVQRIRNGYNRDAKQNSRESDAIYQQIAEANSVGKSTLNTVGDIASANKDALSNDPTIAGAAGQAEVLDSTGASQGDLIFSDQETASNLSAHYKGEAVDIAAVDNIKCTLIKKKYIGSDTKRKLPATPISLAWQTSSGYDNSPPPDYSSLDANLRQLASGNYLDLIDQLGISVDSSEDLSDSSFSDIVSLIGQSLLGEMLNSPNMAISGTTFADTIKKIGGMALADHLNLPRQAFVDANLADLNDLESKIGEAQIEQKMNLPWGSLRGNNMNDIFTNAGERHVENALHLPENTLNTSITDQNGFLLTVGRRTIEQALSLPASIFDSSTNFSKLEQLGGKRKVDLVYQNPTSVDERLGLGLGDYSRNYKSGSLS</sequence>
<evidence type="ECO:0000256" key="1">
    <source>
        <dbReference type="SAM" id="MobiDB-lite"/>
    </source>
</evidence>
<evidence type="ECO:0000313" key="4">
    <source>
        <dbReference type="Proteomes" id="UP000229896"/>
    </source>
</evidence>